<keyword evidence="2" id="KW-0732">Signal</keyword>
<organism evidence="3 4">
    <name type="scientific">Microvirga aerophila</name>
    <dbReference type="NCBI Taxonomy" id="670291"/>
    <lineage>
        <taxon>Bacteria</taxon>
        <taxon>Pseudomonadati</taxon>
        <taxon>Pseudomonadota</taxon>
        <taxon>Alphaproteobacteria</taxon>
        <taxon>Hyphomicrobiales</taxon>
        <taxon>Methylobacteriaceae</taxon>
        <taxon>Microvirga</taxon>
    </lineage>
</organism>
<dbReference type="RefSeq" id="WP_114186554.1">
    <property type="nucleotide sequence ID" value="NZ_BJYU01000039.1"/>
</dbReference>
<accession>A0A512BTN9</accession>
<reference evidence="3 4" key="1">
    <citation type="submission" date="2019-07" db="EMBL/GenBank/DDBJ databases">
        <title>Whole genome shotgun sequence of Microvirga aerophila NBRC 106136.</title>
        <authorList>
            <person name="Hosoyama A."/>
            <person name="Uohara A."/>
            <person name="Ohji S."/>
            <person name="Ichikawa N."/>
        </authorList>
    </citation>
    <scope>NUCLEOTIDE SEQUENCE [LARGE SCALE GENOMIC DNA]</scope>
    <source>
        <strain evidence="3 4">NBRC 106136</strain>
    </source>
</reference>
<comment type="caution">
    <text evidence="3">The sequence shown here is derived from an EMBL/GenBank/DDBJ whole genome shotgun (WGS) entry which is preliminary data.</text>
</comment>
<dbReference type="EMBL" id="BJYU01000039">
    <property type="protein sequence ID" value="GEO15265.1"/>
    <property type="molecule type" value="Genomic_DNA"/>
</dbReference>
<evidence type="ECO:0000313" key="3">
    <source>
        <dbReference type="EMBL" id="GEO15265.1"/>
    </source>
</evidence>
<dbReference type="AlphaFoldDB" id="A0A512BTN9"/>
<evidence type="ECO:0000256" key="1">
    <source>
        <dbReference type="SAM" id="MobiDB-lite"/>
    </source>
</evidence>
<gene>
    <name evidence="3" type="ORF">MAE02_29610</name>
</gene>
<name>A0A512BTN9_9HYPH</name>
<evidence type="ECO:0000256" key="2">
    <source>
        <dbReference type="SAM" id="SignalP"/>
    </source>
</evidence>
<keyword evidence="4" id="KW-1185">Reference proteome</keyword>
<feature type="signal peptide" evidence="2">
    <location>
        <begin position="1"/>
        <end position="26"/>
    </location>
</feature>
<proteinExistence type="predicted"/>
<feature type="chain" id="PRO_5021708392" evidence="2">
    <location>
        <begin position="27"/>
        <end position="92"/>
    </location>
</feature>
<evidence type="ECO:0000313" key="4">
    <source>
        <dbReference type="Proteomes" id="UP000321085"/>
    </source>
</evidence>
<dbReference type="Proteomes" id="UP000321085">
    <property type="component" value="Unassembled WGS sequence"/>
</dbReference>
<protein>
    <submittedName>
        <fullName evidence="3">Uncharacterized protein</fullName>
    </submittedName>
</protein>
<sequence length="92" mass="10819">MTKVGRLSIVLAGCLLAGSLAGGASAQPRMDRDWDGGRDWRDGDRGWDRGRDRDWDRGPRWRGRDQDCYYERRREVNRFGDVVIRRYRVCED</sequence>
<feature type="compositionally biased region" description="Basic and acidic residues" evidence="1">
    <location>
        <begin position="29"/>
        <end position="54"/>
    </location>
</feature>
<feature type="region of interest" description="Disordered" evidence="1">
    <location>
        <begin position="22"/>
        <end position="54"/>
    </location>
</feature>